<dbReference type="EMBL" id="CP122566">
    <property type="protein sequence ID" value="WGH92509.1"/>
    <property type="molecule type" value="Genomic_DNA"/>
</dbReference>
<evidence type="ECO:0000259" key="2">
    <source>
        <dbReference type="Pfam" id="PF13796"/>
    </source>
</evidence>
<keyword evidence="1" id="KW-1133">Transmembrane helix</keyword>
<evidence type="ECO:0000313" key="4">
    <source>
        <dbReference type="Proteomes" id="UP001224674"/>
    </source>
</evidence>
<gene>
    <name evidence="3" type="ORF">QDX21_09330</name>
</gene>
<dbReference type="InterPro" id="IPR025828">
    <property type="entry name" value="Put_sensor_dom"/>
</dbReference>
<dbReference type="RefSeq" id="WP_279674559.1">
    <property type="nucleotide sequence ID" value="NZ_CP122566.1"/>
</dbReference>
<evidence type="ECO:0000313" key="3">
    <source>
        <dbReference type="EMBL" id="WGH92509.1"/>
    </source>
</evidence>
<accession>A0AAJ6AHQ9</accession>
<dbReference type="Pfam" id="PF13796">
    <property type="entry name" value="Sensor"/>
    <property type="match status" value="1"/>
</dbReference>
<dbReference type="AlphaFoldDB" id="A0AAJ6AHQ9"/>
<organism evidence="3 4">
    <name type="scientific">Auritidibacter ignavus</name>
    <dbReference type="NCBI Taxonomy" id="678932"/>
    <lineage>
        <taxon>Bacteria</taxon>
        <taxon>Bacillati</taxon>
        <taxon>Actinomycetota</taxon>
        <taxon>Actinomycetes</taxon>
        <taxon>Micrococcales</taxon>
        <taxon>Micrococcaceae</taxon>
        <taxon>Auritidibacter</taxon>
    </lineage>
</organism>
<feature type="transmembrane region" description="Helical" evidence="1">
    <location>
        <begin position="104"/>
        <end position="137"/>
    </location>
</feature>
<feature type="domain" description="Putative sensor" evidence="2">
    <location>
        <begin position="14"/>
        <end position="188"/>
    </location>
</feature>
<keyword evidence="1" id="KW-0472">Membrane</keyword>
<reference evidence="3 4" key="1">
    <citation type="submission" date="2023-03" db="EMBL/GenBank/DDBJ databases">
        <title>Complete genome sequences of several Auritidibacter ignavus strains isolated from ear infections.</title>
        <authorList>
            <person name="Baehr T."/>
            <person name="Baumhoegger A.M."/>
        </authorList>
    </citation>
    <scope>NUCLEOTIDE SEQUENCE [LARGE SCALE GENOMIC DNA]</scope>
    <source>
        <strain evidence="3 4">BABAE-6</strain>
    </source>
</reference>
<feature type="transmembrane region" description="Helical" evidence="1">
    <location>
        <begin position="157"/>
        <end position="180"/>
    </location>
</feature>
<name>A0AAJ6AHQ9_9MICC</name>
<evidence type="ECO:0000256" key="1">
    <source>
        <dbReference type="SAM" id="Phobius"/>
    </source>
</evidence>
<protein>
    <submittedName>
        <fullName evidence="3">Sensor domain-containing protein</fullName>
    </submittedName>
</protein>
<keyword evidence="1" id="KW-0812">Transmembrane</keyword>
<proteinExistence type="predicted"/>
<sequence length="212" mass="22357">MNRQIAGLGRRSAYALLNLFTGLVSLVFLPVLLLCALLCLLGIGLVLLPAALRALHAWATWHQSAAARLLGRAAPEQHSPHEGSGWGVLRRQVQDPRTRRELGWLVMQAVFGILLGLLALGGVGIVLVTILAGALWWTPMLADHVQFLGEPVTSWSTAAGLGGIQLVLGIILWLLATVLATAHGRLTVSALPVHEMTVSGPSSGVGGSKLSK</sequence>
<dbReference type="Proteomes" id="UP001224674">
    <property type="component" value="Chromosome"/>
</dbReference>
<feature type="transmembrane region" description="Helical" evidence="1">
    <location>
        <begin position="20"/>
        <end position="48"/>
    </location>
</feature>
<keyword evidence="4" id="KW-1185">Reference proteome</keyword>